<dbReference type="InterPro" id="IPR032623">
    <property type="entry name" value="FecR_N"/>
</dbReference>
<proteinExistence type="predicted"/>
<feature type="domain" description="FecR protein" evidence="2">
    <location>
        <begin position="146"/>
        <end position="244"/>
    </location>
</feature>
<sequence>MTPDSRDASSPVGMPGKGPQRLKAEAAVWTVRLDSGRVNRDDSRLVRWLARSEAHRRAFDAASAAWQAAGAQVTKTVAVHEENARTKPSSFEAHASTPSRQRRHNRNPARWRPRAWLSGLRMPVIASVGVAALAVATVSVVRQPDWSTATGEQRTIALDDGSTVKLDAQSAIDVKYTAGERRIVLRKGRAAFHVAHDEARPFLVVARDGTTRDIGTVFQVDRLDEGRDTQAPVVDVVVTEGRVEVATAGGREVLRPGEAAQYRGSAAPAPMQQADIAALTAWQKGRLRFDDVPLRDVLQSLNRYYPQHFLYVRGPAAALRVSGNFNLNDPAAALNTLCDAFGLDRLTVADRLIVLARK</sequence>
<keyword evidence="5" id="KW-1185">Reference proteome</keyword>
<dbReference type="Pfam" id="PF04773">
    <property type="entry name" value="FecR"/>
    <property type="match status" value="1"/>
</dbReference>
<dbReference type="PANTHER" id="PTHR30273:SF2">
    <property type="entry name" value="PROTEIN FECR"/>
    <property type="match status" value="1"/>
</dbReference>
<dbReference type="EMBL" id="FNKP01000002">
    <property type="protein sequence ID" value="SDR35431.1"/>
    <property type="molecule type" value="Genomic_DNA"/>
</dbReference>
<dbReference type="PIRSF" id="PIRSF018266">
    <property type="entry name" value="FecR"/>
    <property type="match status" value="1"/>
</dbReference>
<protein>
    <submittedName>
        <fullName evidence="4">FecR family protein</fullName>
    </submittedName>
</protein>
<evidence type="ECO:0000259" key="3">
    <source>
        <dbReference type="Pfam" id="PF16220"/>
    </source>
</evidence>
<evidence type="ECO:0000256" key="1">
    <source>
        <dbReference type="SAM" id="MobiDB-lite"/>
    </source>
</evidence>
<gene>
    <name evidence="4" type="ORF">SAMN05443245_4990</name>
</gene>
<dbReference type="GO" id="GO:0016989">
    <property type="term" value="F:sigma factor antagonist activity"/>
    <property type="evidence" value="ECO:0007669"/>
    <property type="project" value="TreeGrafter"/>
</dbReference>
<feature type="domain" description="FecR N-terminal" evidence="3">
    <location>
        <begin position="25"/>
        <end position="63"/>
    </location>
</feature>
<evidence type="ECO:0000259" key="2">
    <source>
        <dbReference type="Pfam" id="PF04773"/>
    </source>
</evidence>
<dbReference type="Pfam" id="PF16220">
    <property type="entry name" value="DUF4880"/>
    <property type="match status" value="1"/>
</dbReference>
<reference evidence="5" key="1">
    <citation type="submission" date="2016-10" db="EMBL/GenBank/DDBJ databases">
        <authorList>
            <person name="Varghese N."/>
        </authorList>
    </citation>
    <scope>NUCLEOTIDE SEQUENCE [LARGE SCALE GENOMIC DNA]</scope>
    <source>
        <strain evidence="5">GAS106B</strain>
    </source>
</reference>
<feature type="region of interest" description="Disordered" evidence="1">
    <location>
        <begin position="81"/>
        <end position="109"/>
    </location>
</feature>
<dbReference type="PANTHER" id="PTHR30273">
    <property type="entry name" value="PERIPLASMIC SIGNAL SENSOR AND SIGMA FACTOR ACTIVATOR FECR-RELATED"/>
    <property type="match status" value="1"/>
</dbReference>
<dbReference type="InterPro" id="IPR012373">
    <property type="entry name" value="Ferrdict_sens_TM"/>
</dbReference>
<name>A0A1H1ICM2_9BURK</name>
<dbReference type="AlphaFoldDB" id="A0A1H1ICM2"/>
<dbReference type="Gene3D" id="2.60.120.1440">
    <property type="match status" value="1"/>
</dbReference>
<feature type="region of interest" description="Disordered" evidence="1">
    <location>
        <begin position="1"/>
        <end position="23"/>
    </location>
</feature>
<dbReference type="Proteomes" id="UP000183487">
    <property type="component" value="Unassembled WGS sequence"/>
</dbReference>
<dbReference type="Gene3D" id="3.55.50.30">
    <property type="match status" value="1"/>
</dbReference>
<dbReference type="InterPro" id="IPR006860">
    <property type="entry name" value="FecR"/>
</dbReference>
<evidence type="ECO:0000313" key="5">
    <source>
        <dbReference type="Proteomes" id="UP000183487"/>
    </source>
</evidence>
<organism evidence="4 5">
    <name type="scientific">Paraburkholderia fungorum</name>
    <dbReference type="NCBI Taxonomy" id="134537"/>
    <lineage>
        <taxon>Bacteria</taxon>
        <taxon>Pseudomonadati</taxon>
        <taxon>Pseudomonadota</taxon>
        <taxon>Betaproteobacteria</taxon>
        <taxon>Burkholderiales</taxon>
        <taxon>Burkholderiaceae</taxon>
        <taxon>Paraburkholderia</taxon>
    </lineage>
</organism>
<accession>A0A1H1ICM2</accession>
<evidence type="ECO:0000313" key="4">
    <source>
        <dbReference type="EMBL" id="SDR35431.1"/>
    </source>
</evidence>
<feature type="compositionally biased region" description="Basic residues" evidence="1">
    <location>
        <begin position="100"/>
        <end position="109"/>
    </location>
</feature>